<organism evidence="7 8">
    <name type="scientific">Phaseolus vulgaris</name>
    <name type="common">Kidney bean</name>
    <name type="synonym">French bean</name>
    <dbReference type="NCBI Taxonomy" id="3885"/>
    <lineage>
        <taxon>Eukaryota</taxon>
        <taxon>Viridiplantae</taxon>
        <taxon>Streptophyta</taxon>
        <taxon>Embryophyta</taxon>
        <taxon>Tracheophyta</taxon>
        <taxon>Spermatophyta</taxon>
        <taxon>Magnoliopsida</taxon>
        <taxon>eudicotyledons</taxon>
        <taxon>Gunneridae</taxon>
        <taxon>Pentapetalae</taxon>
        <taxon>rosids</taxon>
        <taxon>fabids</taxon>
        <taxon>Fabales</taxon>
        <taxon>Fabaceae</taxon>
        <taxon>Papilionoideae</taxon>
        <taxon>50 kb inversion clade</taxon>
        <taxon>NPAAA clade</taxon>
        <taxon>indigoferoid/millettioid clade</taxon>
        <taxon>Phaseoleae</taxon>
        <taxon>Phaseolus</taxon>
    </lineage>
</organism>
<dbReference type="SMR" id="V7BQH1"/>
<evidence type="ECO:0000313" key="8">
    <source>
        <dbReference type="Proteomes" id="UP000000226"/>
    </source>
</evidence>
<keyword evidence="3" id="KW-0255">Endonuclease</keyword>
<accession>V7BQH1</accession>
<dbReference type="OMA" id="CKDPLTN"/>
<keyword evidence="8" id="KW-1185">Reference proteome</keyword>
<dbReference type="eggNOG" id="KOG1642">
    <property type="taxonomic scope" value="Eukaryota"/>
</dbReference>
<dbReference type="Gramene" id="ESW19300">
    <property type="protein sequence ID" value="ESW19300"/>
    <property type="gene ID" value="PHAVU_006G112900g"/>
</dbReference>
<comment type="similarity">
    <text evidence="1 6">Belongs to the RNase T2 family.</text>
</comment>
<dbReference type="GO" id="GO:0006401">
    <property type="term" value="P:RNA catabolic process"/>
    <property type="evidence" value="ECO:0007669"/>
    <property type="project" value="TreeGrafter"/>
</dbReference>
<feature type="non-terminal residue" evidence="7">
    <location>
        <position position="1"/>
    </location>
</feature>
<proteinExistence type="inferred from homology"/>
<evidence type="ECO:0000256" key="5">
    <source>
        <dbReference type="ARBA" id="ARBA00023239"/>
    </source>
</evidence>
<dbReference type="InterPro" id="IPR001568">
    <property type="entry name" value="RNase_T2-like"/>
</dbReference>
<dbReference type="InterPro" id="IPR036430">
    <property type="entry name" value="RNase_T2-like_sf"/>
</dbReference>
<keyword evidence="2" id="KW-0540">Nuclease</keyword>
<dbReference type="Pfam" id="PF00445">
    <property type="entry name" value="Ribonuclease_T2"/>
    <property type="match status" value="1"/>
</dbReference>
<dbReference type="Proteomes" id="UP000000226">
    <property type="component" value="Chromosome 6"/>
</dbReference>
<protein>
    <submittedName>
        <fullName evidence="7">Uncharacterized protein</fullName>
    </submittedName>
</protein>
<gene>
    <name evidence="7" type="ORF">PHAVU_006G112900g</name>
</gene>
<dbReference type="SUPFAM" id="SSF55895">
    <property type="entry name" value="Ribonuclease Rh-like"/>
    <property type="match status" value="1"/>
</dbReference>
<dbReference type="PANTHER" id="PTHR11240:SF75">
    <property type="entry name" value="RIBONUCLEASE 3"/>
    <property type="match status" value="1"/>
</dbReference>
<evidence type="ECO:0000256" key="4">
    <source>
        <dbReference type="ARBA" id="ARBA00022801"/>
    </source>
</evidence>
<keyword evidence="4" id="KW-0378">Hydrolase</keyword>
<evidence type="ECO:0000256" key="1">
    <source>
        <dbReference type="ARBA" id="ARBA00007469"/>
    </source>
</evidence>
<dbReference type="CDD" id="cd00374">
    <property type="entry name" value="RNase_T2"/>
    <property type="match status" value="1"/>
</dbReference>
<dbReference type="GO" id="GO:0033897">
    <property type="term" value="F:ribonuclease T2 activity"/>
    <property type="evidence" value="ECO:0007669"/>
    <property type="project" value="InterPro"/>
</dbReference>
<dbReference type="GO" id="GO:0003723">
    <property type="term" value="F:RNA binding"/>
    <property type="evidence" value="ECO:0007669"/>
    <property type="project" value="InterPro"/>
</dbReference>
<dbReference type="GO" id="GO:0016787">
    <property type="term" value="F:hydrolase activity"/>
    <property type="evidence" value="ECO:0007669"/>
    <property type="project" value="UniProtKB-KW"/>
</dbReference>
<dbReference type="PANTHER" id="PTHR11240">
    <property type="entry name" value="RIBONUCLEASE T2"/>
    <property type="match status" value="1"/>
</dbReference>
<dbReference type="EMBL" id="CM002293">
    <property type="protein sequence ID" value="ESW19300.1"/>
    <property type="molecule type" value="Genomic_DNA"/>
</dbReference>
<dbReference type="GO" id="GO:0005576">
    <property type="term" value="C:extracellular region"/>
    <property type="evidence" value="ECO:0007669"/>
    <property type="project" value="TreeGrafter"/>
</dbReference>
<evidence type="ECO:0000256" key="3">
    <source>
        <dbReference type="ARBA" id="ARBA00022759"/>
    </source>
</evidence>
<evidence type="ECO:0000256" key="6">
    <source>
        <dbReference type="RuleBase" id="RU004328"/>
    </source>
</evidence>
<evidence type="ECO:0000256" key="2">
    <source>
        <dbReference type="ARBA" id="ARBA00022722"/>
    </source>
</evidence>
<dbReference type="Gene3D" id="3.90.730.10">
    <property type="entry name" value="Ribonuclease T2-like"/>
    <property type="match status" value="1"/>
</dbReference>
<dbReference type="InterPro" id="IPR018188">
    <property type="entry name" value="RNase_T2_His_AS_1"/>
</dbReference>
<reference evidence="8" key="1">
    <citation type="journal article" date="2014" name="Nat. Genet.">
        <title>A reference genome for common bean and genome-wide analysis of dual domestications.</title>
        <authorList>
            <person name="Schmutz J."/>
            <person name="McClean P.E."/>
            <person name="Mamidi S."/>
            <person name="Wu G.A."/>
            <person name="Cannon S.B."/>
            <person name="Grimwood J."/>
            <person name="Jenkins J."/>
            <person name="Shu S."/>
            <person name="Song Q."/>
            <person name="Chavarro C."/>
            <person name="Torres-Torres M."/>
            <person name="Geffroy V."/>
            <person name="Moghaddam S.M."/>
            <person name="Gao D."/>
            <person name="Abernathy B."/>
            <person name="Barry K."/>
            <person name="Blair M."/>
            <person name="Brick M.A."/>
            <person name="Chovatia M."/>
            <person name="Gepts P."/>
            <person name="Goodstein D.M."/>
            <person name="Gonzales M."/>
            <person name="Hellsten U."/>
            <person name="Hyten D.L."/>
            <person name="Jia G."/>
            <person name="Kelly J.D."/>
            <person name="Kudrna D."/>
            <person name="Lee R."/>
            <person name="Richard M.M."/>
            <person name="Miklas P.N."/>
            <person name="Osorno J.M."/>
            <person name="Rodrigues J."/>
            <person name="Thareau V."/>
            <person name="Urrea C.A."/>
            <person name="Wang M."/>
            <person name="Yu Y."/>
            <person name="Zhang M."/>
            <person name="Wing R.A."/>
            <person name="Cregan P.B."/>
            <person name="Rokhsar D.S."/>
            <person name="Jackson S.A."/>
        </authorList>
    </citation>
    <scope>NUCLEOTIDE SEQUENCE [LARGE SCALE GENOMIC DNA]</scope>
    <source>
        <strain evidence="8">cv. G19833</strain>
    </source>
</reference>
<dbReference type="OrthoDB" id="967166at2759"/>
<name>V7BQH1_PHAVU</name>
<dbReference type="AlphaFoldDB" id="V7BQH1"/>
<evidence type="ECO:0000313" key="7">
    <source>
        <dbReference type="EMBL" id="ESW19300.1"/>
    </source>
</evidence>
<dbReference type="PROSITE" id="PS00530">
    <property type="entry name" value="RNASE_T2_1"/>
    <property type="match status" value="1"/>
</dbReference>
<sequence>CTKFCIAEKNYTSFMFVQQWPEGFCEYQVIVGGKRKCKSRPHKFTIHGLWPQSNGQSISGCNVTSDLTEHDIHSIKGKLTKKWPNLIGTDLKFWQFEWTKHGSCSENEFPKLEYFQLGLDNYAKNNLMDILTKAAIVPNETHLYDTTAVLSAVHQHTNHDAQLACYVDPTHNASALYQIALCYSDDGKTHINCPNSHGTCRKQLMYPKPK</sequence>
<keyword evidence="5" id="KW-0456">Lyase</keyword>